<evidence type="ECO:0000313" key="5">
    <source>
        <dbReference type="Proteomes" id="UP001232063"/>
    </source>
</evidence>
<keyword evidence="5" id="KW-1185">Reference proteome</keyword>
<keyword evidence="1" id="KW-0472">Membrane</keyword>
<dbReference type="PANTHER" id="PTHR30273:SF2">
    <property type="entry name" value="PROTEIN FECR"/>
    <property type="match status" value="1"/>
</dbReference>
<evidence type="ECO:0000259" key="3">
    <source>
        <dbReference type="Pfam" id="PF16344"/>
    </source>
</evidence>
<feature type="domain" description="FecR protein" evidence="2">
    <location>
        <begin position="114"/>
        <end position="208"/>
    </location>
</feature>
<organism evidence="4 5">
    <name type="scientific">Xanthocytophaga agilis</name>
    <dbReference type="NCBI Taxonomy" id="3048010"/>
    <lineage>
        <taxon>Bacteria</taxon>
        <taxon>Pseudomonadati</taxon>
        <taxon>Bacteroidota</taxon>
        <taxon>Cytophagia</taxon>
        <taxon>Cytophagales</taxon>
        <taxon>Rhodocytophagaceae</taxon>
        <taxon>Xanthocytophaga</taxon>
    </lineage>
</organism>
<comment type="caution">
    <text evidence="4">The sequence shown here is derived from an EMBL/GenBank/DDBJ whole genome shotgun (WGS) entry which is preliminary data.</text>
</comment>
<name>A0AAE3RA56_9BACT</name>
<dbReference type="InterPro" id="IPR032508">
    <property type="entry name" value="FecR_C"/>
</dbReference>
<dbReference type="GO" id="GO:0016989">
    <property type="term" value="F:sigma factor antagonist activity"/>
    <property type="evidence" value="ECO:0007669"/>
    <property type="project" value="TreeGrafter"/>
</dbReference>
<accession>A0AAE3RA56</accession>
<dbReference type="RefSeq" id="WP_314518699.1">
    <property type="nucleotide sequence ID" value="NZ_JASJOU010000019.1"/>
</dbReference>
<dbReference type="AlphaFoldDB" id="A0AAE3RA56"/>
<keyword evidence="1" id="KW-0812">Transmembrane</keyword>
<dbReference type="PIRSF" id="PIRSF018266">
    <property type="entry name" value="FecR"/>
    <property type="match status" value="1"/>
</dbReference>
<dbReference type="Pfam" id="PF16344">
    <property type="entry name" value="FecR_C"/>
    <property type="match status" value="1"/>
</dbReference>
<dbReference type="InterPro" id="IPR012373">
    <property type="entry name" value="Ferrdict_sens_TM"/>
</dbReference>
<dbReference type="Pfam" id="PF04773">
    <property type="entry name" value="FecR"/>
    <property type="match status" value="1"/>
</dbReference>
<proteinExistence type="predicted"/>
<dbReference type="InterPro" id="IPR006860">
    <property type="entry name" value="FecR"/>
</dbReference>
<feature type="domain" description="Protein FecR C-terminal" evidence="3">
    <location>
        <begin position="251"/>
        <end position="318"/>
    </location>
</feature>
<dbReference type="Gene3D" id="2.60.120.1440">
    <property type="match status" value="1"/>
</dbReference>
<evidence type="ECO:0000256" key="1">
    <source>
        <dbReference type="SAM" id="Phobius"/>
    </source>
</evidence>
<protein>
    <submittedName>
        <fullName evidence="4">FecR domain-containing protein</fullName>
    </submittedName>
</protein>
<sequence length="319" mass="36365">MEPLQLTELIRKVRAGTATVAEKELLEAYWNQSVEDQEFLTGLSEAEYSGLGTTMYQNILQTIKTKEDTAAGEEAKVIPLSSNRWIWAAASVLVLIISVASIWMYTRNPLQIEETAFGNRREIMLPDQSVVVLNGNSSIRYAPDWNPEENREVWIEGEAYFSVKHTKNHQKFIVHTPDNLQIEVLGTKFNVSNRRGITNVVLQEGKVKVSDTESTYVMKPGEMVSYSTTRPLLMPQTTNPKVAVSWKENLLLFQDETLESIADQLYDSYGIEVDFQDTTVKKELFTGSVPVDSVDLLFEKFEKLYQTKITKQDNHYVIH</sequence>
<reference evidence="4" key="1">
    <citation type="submission" date="2023-05" db="EMBL/GenBank/DDBJ databases">
        <authorList>
            <person name="Zhang X."/>
        </authorList>
    </citation>
    <scope>NUCLEOTIDE SEQUENCE</scope>
    <source>
        <strain evidence="4">BD1B2-1</strain>
    </source>
</reference>
<evidence type="ECO:0000259" key="2">
    <source>
        <dbReference type="Pfam" id="PF04773"/>
    </source>
</evidence>
<dbReference type="Proteomes" id="UP001232063">
    <property type="component" value="Unassembled WGS sequence"/>
</dbReference>
<evidence type="ECO:0000313" key="4">
    <source>
        <dbReference type="EMBL" id="MDJ1506030.1"/>
    </source>
</evidence>
<dbReference type="EMBL" id="JASJOU010000019">
    <property type="protein sequence ID" value="MDJ1506030.1"/>
    <property type="molecule type" value="Genomic_DNA"/>
</dbReference>
<keyword evidence="1" id="KW-1133">Transmembrane helix</keyword>
<gene>
    <name evidence="4" type="ORF">QNI22_35555</name>
</gene>
<dbReference type="PANTHER" id="PTHR30273">
    <property type="entry name" value="PERIPLASMIC SIGNAL SENSOR AND SIGMA FACTOR ACTIVATOR FECR-RELATED"/>
    <property type="match status" value="1"/>
</dbReference>
<dbReference type="Gene3D" id="3.55.50.30">
    <property type="match status" value="1"/>
</dbReference>
<feature type="transmembrane region" description="Helical" evidence="1">
    <location>
        <begin position="85"/>
        <end position="105"/>
    </location>
</feature>